<feature type="domain" description="Protein kinase" evidence="11">
    <location>
        <begin position="55"/>
        <end position="347"/>
    </location>
</feature>
<dbReference type="Proteomes" id="UP000694888">
    <property type="component" value="Unplaced"/>
</dbReference>
<dbReference type="PROSITE" id="PS50011">
    <property type="entry name" value="PROTEIN_KINASE_DOM"/>
    <property type="match status" value="1"/>
</dbReference>
<dbReference type="RefSeq" id="XP_005090387.1">
    <property type="nucleotide sequence ID" value="XM_005090330.3"/>
</dbReference>
<dbReference type="PROSITE" id="PS01351">
    <property type="entry name" value="MAPK"/>
    <property type="match status" value="1"/>
</dbReference>
<name>A0ABM0JCB2_APLCA</name>
<dbReference type="PROSITE" id="PS00107">
    <property type="entry name" value="PROTEIN_KINASE_ATP"/>
    <property type="match status" value="1"/>
</dbReference>
<keyword evidence="1 9" id="KW-0723">Serine/threonine-protein kinase</keyword>
<comment type="activity regulation">
    <text evidence="9">Activated by threonine and tyrosine phosphorylation.</text>
</comment>
<evidence type="ECO:0000256" key="9">
    <source>
        <dbReference type="RuleBase" id="RU361165"/>
    </source>
</evidence>
<dbReference type="InterPro" id="IPR000719">
    <property type="entry name" value="Prot_kinase_dom"/>
</dbReference>
<feature type="compositionally biased region" description="Polar residues" evidence="10">
    <location>
        <begin position="633"/>
        <end position="642"/>
    </location>
</feature>
<evidence type="ECO:0000256" key="3">
    <source>
        <dbReference type="ARBA" id="ARBA00022741"/>
    </source>
</evidence>
<feature type="compositionally biased region" description="Polar residues" evidence="10">
    <location>
        <begin position="1132"/>
        <end position="1145"/>
    </location>
</feature>
<dbReference type="InterPro" id="IPR011009">
    <property type="entry name" value="Kinase-like_dom_sf"/>
</dbReference>
<dbReference type="Pfam" id="PF00069">
    <property type="entry name" value="Pkinase"/>
    <property type="match status" value="1"/>
</dbReference>
<keyword evidence="3 8" id="KW-0547">Nucleotide-binding</keyword>
<evidence type="ECO:0000256" key="8">
    <source>
        <dbReference type="PROSITE-ProRule" id="PRU10141"/>
    </source>
</evidence>
<evidence type="ECO:0000256" key="2">
    <source>
        <dbReference type="ARBA" id="ARBA00022679"/>
    </source>
</evidence>
<feature type="compositionally biased region" description="Basic and acidic residues" evidence="10">
    <location>
        <begin position="565"/>
        <end position="578"/>
    </location>
</feature>
<feature type="compositionally biased region" description="Polar residues" evidence="10">
    <location>
        <begin position="889"/>
        <end position="899"/>
    </location>
</feature>
<feature type="compositionally biased region" description="Polar residues" evidence="10">
    <location>
        <begin position="1172"/>
        <end position="1208"/>
    </location>
</feature>
<evidence type="ECO:0000256" key="1">
    <source>
        <dbReference type="ARBA" id="ARBA00022527"/>
    </source>
</evidence>
<comment type="similarity">
    <text evidence="9">Belongs to the protein kinase superfamily. Ser/Thr protein kinase family. MAP kinase subfamily.</text>
</comment>
<keyword evidence="2 9" id="KW-0808">Transferase</keyword>
<reference evidence="13" key="1">
    <citation type="submission" date="2025-08" db="UniProtKB">
        <authorList>
            <consortium name="RefSeq"/>
        </authorList>
    </citation>
    <scope>IDENTIFICATION</scope>
</reference>
<feature type="compositionally biased region" description="Polar residues" evidence="10">
    <location>
        <begin position="614"/>
        <end position="624"/>
    </location>
</feature>
<feature type="region of interest" description="Disordered" evidence="10">
    <location>
        <begin position="1"/>
        <end position="31"/>
    </location>
</feature>
<feature type="compositionally biased region" description="Basic and acidic residues" evidence="10">
    <location>
        <begin position="506"/>
        <end position="532"/>
    </location>
</feature>
<dbReference type="SMART" id="SM00220">
    <property type="entry name" value="S_TKc"/>
    <property type="match status" value="1"/>
</dbReference>
<keyword evidence="12" id="KW-1185">Reference proteome</keyword>
<dbReference type="Gene3D" id="1.10.510.10">
    <property type="entry name" value="Transferase(Phosphotransferase) domain 1"/>
    <property type="match status" value="1"/>
</dbReference>
<dbReference type="InterPro" id="IPR050117">
    <property type="entry name" value="MAPK"/>
</dbReference>
<dbReference type="GO" id="GO:0016301">
    <property type="term" value="F:kinase activity"/>
    <property type="evidence" value="ECO:0007669"/>
    <property type="project" value="UniProtKB-KW"/>
</dbReference>
<dbReference type="PANTHER" id="PTHR24055">
    <property type="entry name" value="MITOGEN-ACTIVATED PROTEIN KINASE"/>
    <property type="match status" value="1"/>
</dbReference>
<feature type="binding site" evidence="8">
    <location>
        <position position="85"/>
    </location>
    <ligand>
        <name>ATP</name>
        <dbReference type="ChEBI" id="CHEBI:30616"/>
    </ligand>
</feature>
<dbReference type="SUPFAM" id="SSF56112">
    <property type="entry name" value="Protein kinase-like (PK-like)"/>
    <property type="match status" value="1"/>
</dbReference>
<feature type="region of interest" description="Disordered" evidence="10">
    <location>
        <begin position="952"/>
        <end position="1035"/>
    </location>
</feature>
<dbReference type="InterPro" id="IPR017441">
    <property type="entry name" value="Protein_kinase_ATP_BS"/>
</dbReference>
<comment type="cofactor">
    <cofactor evidence="9">
        <name>Mg(2+)</name>
        <dbReference type="ChEBI" id="CHEBI:18420"/>
    </cofactor>
</comment>
<dbReference type="EC" id="2.7.11.24" evidence="9"/>
<sequence length="1360" mass="147992">MSANTVKKDGDKVKATLNPGKTTSKSSKASDLDKIRQSLAKRSLNVKFDLQGSDYKPIENIGIGAYGVVCSAIHTKSGDRVAIKKIPSVFDALIIAKRTYREIKILKHFKHDNIICIREILMPKENVKAYQDIYVVFDLMESDLHRIIYSDQELSEEHIRYFLYQILRGLKYIHSANVVHRDLKPSNVLVNEDCHLRIGDFGMARGIFYTPDEPSYYMTQYVATRWYRAPEILLSMLEYGTAVDMWSVGCIFAEMIGRKHLFPGKDYMSQVKLILGVLGTPSEAVMKNCQNDILKRIIKSFGKKEPMAWDKLFPKASKKSIDLLSKMLVLNPEVRIPVEKALSHRLLNNYHDPDDEPICVPTFNFDFEKEEMDKPSLREAIMHEITDFHQPRQPSLSFSAFLRPAPKLEKSEDKHEDVIVSSDSPTSQPKGASKADSVTETRASGSYQTQKTPNADTHKTGSKVSPVSLDVGRLQVVAPSADIEMLSAQSNDGRAMETQGPPELPPVKKKDVGPDGKVSEGQKAAPGEKESTGKSVTPEKPSNTISEDTKALVKQALLNATQRRQRAESQSDDVDRSKPITAQQRQKEREEKRRKKKERALEKVKKSKDKKGVQEQSISLSNQDVELLRRWTVMQNPAQRGQHSNSNSPPHPEPSSSPANHSGTNNAPGGASTGSGALQGSKQSSGTSSVKPRQILAKTSSSTLTMASSVTLSSNQMNSGGTVIISSSQIGLSQSNFIPVIAIPSAVNPGKLEIKRIYRSEEVTPQAGMSGGNTSSFSSSQASDSTKAMLQNAILLRSQAEAGAGNSNQRSDPVKPLGSFLHQIDTKEKVSSVNSSGAPSFPFLHQIDTKEEVSSVNSSGAPSFPSQATSKGLPEVSQLSAIPSHMLPASSTGAGSSSHLHSEPQQDVSSEEKFTPNGQGNDLSDFLDRHIKEEAENMEKLGGKSFGASSFDPYSHHMSGDGQTNIFKSENESPSSENLQINLSPPHPPPSYSSFPQVLQPPQQHGTGAHLPQGTGESHGRPNHSGDASHNTDALPFSVYGDQLLSNSFPTHGSYGGNFHQANNSTNNTFNNHPPNFLTGENFSEYPSRGADLNFAGSDPHPQSNMLFPSTSEFSPQASQIQQQRHQHHQQMFPSTSSSFQTPQNFGGSGPSFQIPSSSSVALGPCASNFNNNNSYHQQRQTHQHNIPMSAGNPVSSSLGNSGGQQAQLFHHQPHGHMVGPSASYGNQHQPLPGPSNVSRGLTVNCNKPGRTADSPADLIALLSKQFSKSQVVDVFPPTLALTPKGTGAGYGVGMDLETMLTDAQDNNACVRVEQSPLSSSLLADWLDVSSSLSQADLEALERELQLQSPMNISYSDVNL</sequence>
<feature type="region of interest" description="Disordered" evidence="10">
    <location>
        <begin position="484"/>
        <end position="704"/>
    </location>
</feature>
<keyword evidence="4 9" id="KW-0418">Kinase</keyword>
<evidence type="ECO:0000256" key="5">
    <source>
        <dbReference type="ARBA" id="ARBA00022840"/>
    </source>
</evidence>
<feature type="compositionally biased region" description="Basic and acidic residues" evidence="10">
    <location>
        <begin position="408"/>
        <end position="418"/>
    </location>
</feature>
<feature type="compositionally biased region" description="Polar residues" evidence="10">
    <location>
        <begin position="961"/>
        <end position="983"/>
    </location>
</feature>
<dbReference type="Gene3D" id="3.30.200.20">
    <property type="entry name" value="Phosphorylase Kinase, domain 1"/>
    <property type="match status" value="1"/>
</dbReference>
<dbReference type="InterPro" id="IPR008271">
    <property type="entry name" value="Ser/Thr_kinase_AS"/>
</dbReference>
<comment type="catalytic activity">
    <reaction evidence="6 9">
        <text>L-threonyl-[protein] + ATP = O-phospho-L-threonyl-[protein] + ADP + H(+)</text>
        <dbReference type="Rhea" id="RHEA:46608"/>
        <dbReference type="Rhea" id="RHEA-COMP:11060"/>
        <dbReference type="Rhea" id="RHEA-COMP:11605"/>
        <dbReference type="ChEBI" id="CHEBI:15378"/>
        <dbReference type="ChEBI" id="CHEBI:30013"/>
        <dbReference type="ChEBI" id="CHEBI:30616"/>
        <dbReference type="ChEBI" id="CHEBI:61977"/>
        <dbReference type="ChEBI" id="CHEBI:456216"/>
        <dbReference type="EC" id="2.7.11.24"/>
    </reaction>
</comment>
<organism evidence="12 13">
    <name type="scientific">Aplysia californica</name>
    <name type="common">California sea hare</name>
    <dbReference type="NCBI Taxonomy" id="6500"/>
    <lineage>
        <taxon>Eukaryota</taxon>
        <taxon>Metazoa</taxon>
        <taxon>Spiralia</taxon>
        <taxon>Lophotrochozoa</taxon>
        <taxon>Mollusca</taxon>
        <taxon>Gastropoda</taxon>
        <taxon>Heterobranchia</taxon>
        <taxon>Euthyneura</taxon>
        <taxon>Tectipleura</taxon>
        <taxon>Aplysiida</taxon>
        <taxon>Aplysioidea</taxon>
        <taxon>Aplysiidae</taxon>
        <taxon>Aplysia</taxon>
    </lineage>
</organism>
<evidence type="ECO:0000313" key="13">
    <source>
        <dbReference type="RefSeq" id="XP_005090387.1"/>
    </source>
</evidence>
<keyword evidence="5 8" id="KW-0067">ATP-binding</keyword>
<feature type="compositionally biased region" description="Basic and acidic residues" evidence="10">
    <location>
        <begin position="900"/>
        <end position="914"/>
    </location>
</feature>
<accession>A0ABM0JCB2</accession>
<evidence type="ECO:0000256" key="6">
    <source>
        <dbReference type="ARBA" id="ARBA00047592"/>
    </source>
</evidence>
<feature type="compositionally biased region" description="Polar residues" evidence="10">
    <location>
        <begin position="854"/>
        <end position="870"/>
    </location>
</feature>
<feature type="region of interest" description="Disordered" evidence="10">
    <location>
        <begin position="1172"/>
        <end position="1250"/>
    </location>
</feature>
<evidence type="ECO:0000256" key="4">
    <source>
        <dbReference type="ARBA" id="ARBA00022777"/>
    </source>
</evidence>
<dbReference type="GeneID" id="101850222"/>
<dbReference type="PROSITE" id="PS00108">
    <property type="entry name" value="PROTEIN_KINASE_ST"/>
    <property type="match status" value="1"/>
</dbReference>
<feature type="compositionally biased region" description="Basic and acidic residues" evidence="10">
    <location>
        <begin position="1"/>
        <end position="14"/>
    </location>
</feature>
<evidence type="ECO:0000259" key="11">
    <source>
        <dbReference type="PROSITE" id="PS50011"/>
    </source>
</evidence>
<feature type="compositionally biased region" description="Polar residues" evidence="10">
    <location>
        <begin position="421"/>
        <end position="455"/>
    </location>
</feature>
<feature type="region of interest" description="Disordered" evidence="10">
    <location>
        <begin position="408"/>
        <end position="466"/>
    </location>
</feature>
<feature type="region of interest" description="Disordered" evidence="10">
    <location>
        <begin position="852"/>
        <end position="924"/>
    </location>
</feature>
<feature type="compositionally biased region" description="Polar residues" evidence="10">
    <location>
        <begin position="674"/>
        <end position="704"/>
    </location>
</feature>
<dbReference type="CDD" id="cd07855">
    <property type="entry name" value="STKc_ERK5"/>
    <property type="match status" value="1"/>
</dbReference>
<feature type="compositionally biased region" description="Polar residues" evidence="10">
    <location>
        <begin position="1224"/>
        <end position="1246"/>
    </location>
</feature>
<protein>
    <recommendedName>
        <fullName evidence="9">Mitogen-activated protein kinase</fullName>
        <ecNumber evidence="9">2.7.11.24</ecNumber>
    </recommendedName>
</protein>
<proteinExistence type="inferred from homology"/>
<evidence type="ECO:0000256" key="10">
    <source>
        <dbReference type="SAM" id="MobiDB-lite"/>
    </source>
</evidence>
<evidence type="ECO:0000313" key="12">
    <source>
        <dbReference type="Proteomes" id="UP000694888"/>
    </source>
</evidence>
<feature type="region of interest" description="Disordered" evidence="10">
    <location>
        <begin position="1129"/>
        <end position="1159"/>
    </location>
</feature>
<dbReference type="InterPro" id="IPR003527">
    <property type="entry name" value="MAP_kinase_CS"/>
</dbReference>
<comment type="catalytic activity">
    <reaction evidence="7">
        <text>L-seryl-[protein] + ATP = O-phospho-L-seryl-[protein] + ADP + H(+)</text>
        <dbReference type="Rhea" id="RHEA:17989"/>
        <dbReference type="Rhea" id="RHEA-COMP:9863"/>
        <dbReference type="Rhea" id="RHEA-COMP:11604"/>
        <dbReference type="ChEBI" id="CHEBI:15378"/>
        <dbReference type="ChEBI" id="CHEBI:29999"/>
        <dbReference type="ChEBI" id="CHEBI:30616"/>
        <dbReference type="ChEBI" id="CHEBI:83421"/>
        <dbReference type="ChEBI" id="CHEBI:456216"/>
        <dbReference type="EC" id="2.7.11.24"/>
    </reaction>
</comment>
<evidence type="ECO:0000256" key="7">
    <source>
        <dbReference type="ARBA" id="ARBA00048312"/>
    </source>
</evidence>
<keyword evidence="9" id="KW-0460">Magnesium</keyword>
<gene>
    <name evidence="13" type="primary">LOC101850222</name>
</gene>